<dbReference type="EMBL" id="JAVEPI010000004">
    <property type="protein sequence ID" value="KAK1442392.1"/>
    <property type="molecule type" value="Genomic_DNA"/>
</dbReference>
<reference evidence="1" key="1">
    <citation type="submission" date="2023-08" db="EMBL/GenBank/DDBJ databases">
        <title>Draft sequence of the Babesia gibsoni genome.</title>
        <authorList>
            <person name="Yamagishi J.Y."/>
            <person name="Xuan X.X."/>
        </authorList>
    </citation>
    <scope>NUCLEOTIDE SEQUENCE</scope>
    <source>
        <strain evidence="1">Azabu</strain>
    </source>
</reference>
<proteinExistence type="predicted"/>
<dbReference type="Proteomes" id="UP001230268">
    <property type="component" value="Unassembled WGS sequence"/>
</dbReference>
<gene>
    <name evidence="1" type="ORF">BgAZ_404220</name>
</gene>
<protein>
    <submittedName>
        <fullName evidence="1">Uncharacterized protein</fullName>
    </submittedName>
</protein>
<evidence type="ECO:0000313" key="2">
    <source>
        <dbReference type="Proteomes" id="UP001230268"/>
    </source>
</evidence>
<comment type="caution">
    <text evidence="1">The sequence shown here is derived from an EMBL/GenBank/DDBJ whole genome shotgun (WGS) entry which is preliminary data.</text>
</comment>
<evidence type="ECO:0000313" key="1">
    <source>
        <dbReference type="EMBL" id="KAK1442392.1"/>
    </source>
</evidence>
<name>A0AAD8LQ99_BABGI</name>
<accession>A0AAD8LQ99</accession>
<keyword evidence="2" id="KW-1185">Reference proteome</keyword>
<sequence>MVVCDSGNWLHQFRQSLKAQADAEEFVKFATSYSPHVSRRNRTLGKEACDGGEHKETQSRFPSEEHVDMCGDIVIGTVADVYSCGARAFVRSRDVQLDLAKIYLLLSAAKKRLHCGEQNGSINRKGVISRGNSSDYLDVTKAATETRNDQHLLDIAIKRFECYVVTSMALAEECPFAGMENEDTSCAETTVHETYQHTFMNYVSNFRINPTHYRHLTGATESEEDIKIAVEYTNHVTMLSWDFYRDATCSDIFKLLCYSLAQGNFEAYKVILQNNQSCMMRHVQEHWGVLLSYIPVVCIYRKFRGVIENVFKVNGEMSYEACINAIDWTIWRSFIILKSTRCSYYLLLKFLKNMSALWADLSPRDETLISRLHVVSSLLTLVKQYVLYSNIKVGLSLDLKEPTETAHLKLTSYLQLKAAERLQLFIDCIEMSNVTSDECECDQLFKDKHKIYTSCLHCNTVNGINRLTTFIKLINVANQKQQCENQFCTLNSEFSDFFGVIKDCAYASINDYMEGIYTRFCGTLNEEVFMLLYILTKAMLVTDFSYKTRTTVLGILYNSECSYNVLDNYFLFKSVISLLDVNMHETDGQRQKEMKEPIAVLVDSYLGGMVKVDPPKQSDTCRATHQNPKYAEFLRDLVDTKGTLTLPLALKAVRCQLGFVEAVLDLLSLMSILPTNGRNLHLSIDELTKALYDSDTALLLVQRVLVYIMKQGIPTSDFRNCIYALQDIAAYINGVSVNDLHMMFLYTICICSDNVQYLSSQVNVWLTQSNRDVNHVMMFLKSSLTSVRVTLYTLSTRLDVNFSCSKLITDLACGFPKEACEALYLRHPVSSSSLGIKDLLEVYLKSVGIDWDGEILSTDCAILHLIENVSEGLGNGYFDEVKKDLRKLGALQRVSTVLTTFHSNFKRFAITKNMLNYRFYESKVELMEDTLGSIAYACSKHHSDVFCGPQAHWILFILDSVLCGAFNDDSGFVYGAEETLNRLQQIKTVAFLVLPKEIRKDAEDILDVLIWAIQDGNSRASVEPKQLSKAALSAISAMLFGSSYMKLHDYVGLAKLCGQTGKEELPDMLSFFMKQICNWERSDPKAIADAKPLNASSITLFEVLTNPDYNNDNKLSTDNHPEVDDFIVRSCILKLLSKVNLAKLEVCQNDKMKISFDKLTHRFTGNTASGLLSRALGKAETGLSSITMKKMQFETLKGKFFTTSKKSANTFNGCFLPVLNFYNTAVLCISDYDFCDANNIIEEPATGKDLMKWRSVSGLDVLGLLKLDPNLGVIRLLEICNYTFNDVFVEQLHRVFHNFNVSQCLRVLDTLSLHLRRLRWSDSLFVHLEAIRKFLKNFSSFPSDTDIYIGRFIASSKYRVSLFSELAGYVADHIKEFLHIYICLDALFACQEFGAESPRKSRIEFNLQNIIEALWTDAPVPEMNIEISDELLMQEYICVLMKSLEKTFWASDLHVSMERFKPFEPEFLQLQEQYRDCLISMYQEYKRSKLHRPEHWICWRKLVYRYLVIYPEDEHSFNMLYQPHSMDVIHLLEVVKQSTEGLDITEVDNYETFKRQLVRKLTLQNYSAVVEAMKHFDVYTAKAILENMGMHLREVEEEDHFDATRQLYYFYVESAKQW</sequence>
<organism evidence="1 2">
    <name type="scientific">Babesia gibsoni</name>
    <dbReference type="NCBI Taxonomy" id="33632"/>
    <lineage>
        <taxon>Eukaryota</taxon>
        <taxon>Sar</taxon>
        <taxon>Alveolata</taxon>
        <taxon>Apicomplexa</taxon>
        <taxon>Aconoidasida</taxon>
        <taxon>Piroplasmida</taxon>
        <taxon>Babesiidae</taxon>
        <taxon>Babesia</taxon>
    </lineage>
</organism>